<gene>
    <name evidence="2" type="ORF">Taro_033763</name>
</gene>
<dbReference type="Proteomes" id="UP000652761">
    <property type="component" value="Unassembled WGS sequence"/>
</dbReference>
<feature type="compositionally biased region" description="Basic and acidic residues" evidence="1">
    <location>
        <begin position="47"/>
        <end position="64"/>
    </location>
</feature>
<comment type="caution">
    <text evidence="2">The sequence shown here is derived from an EMBL/GenBank/DDBJ whole genome shotgun (WGS) entry which is preliminary data.</text>
</comment>
<feature type="non-terminal residue" evidence="2">
    <location>
        <position position="1"/>
    </location>
</feature>
<feature type="region of interest" description="Disordered" evidence="1">
    <location>
        <begin position="33"/>
        <end position="71"/>
    </location>
</feature>
<accession>A0A843W9X6</accession>
<proteinExistence type="predicted"/>
<name>A0A843W9X6_COLES</name>
<organism evidence="2 3">
    <name type="scientific">Colocasia esculenta</name>
    <name type="common">Wild taro</name>
    <name type="synonym">Arum esculentum</name>
    <dbReference type="NCBI Taxonomy" id="4460"/>
    <lineage>
        <taxon>Eukaryota</taxon>
        <taxon>Viridiplantae</taxon>
        <taxon>Streptophyta</taxon>
        <taxon>Embryophyta</taxon>
        <taxon>Tracheophyta</taxon>
        <taxon>Spermatophyta</taxon>
        <taxon>Magnoliopsida</taxon>
        <taxon>Liliopsida</taxon>
        <taxon>Araceae</taxon>
        <taxon>Aroideae</taxon>
        <taxon>Colocasieae</taxon>
        <taxon>Colocasia</taxon>
    </lineage>
</organism>
<reference evidence="2" key="1">
    <citation type="submission" date="2017-07" db="EMBL/GenBank/DDBJ databases">
        <title>Taro Niue Genome Assembly and Annotation.</title>
        <authorList>
            <person name="Atibalentja N."/>
            <person name="Keating K."/>
            <person name="Fields C.J."/>
        </authorList>
    </citation>
    <scope>NUCLEOTIDE SEQUENCE</scope>
    <source>
        <strain evidence="2">Niue_2</strain>
        <tissue evidence="2">Leaf</tissue>
    </source>
</reference>
<evidence type="ECO:0000256" key="1">
    <source>
        <dbReference type="SAM" id="MobiDB-lite"/>
    </source>
</evidence>
<sequence>NPAPCGLVGSGIGVRGPQGQNLAAPNFRVPVSPSPHLTGKTPGLHPSRIECKPGESDGEYHTHEEGDEQVQ</sequence>
<keyword evidence="3" id="KW-1185">Reference proteome</keyword>
<evidence type="ECO:0000313" key="3">
    <source>
        <dbReference type="Proteomes" id="UP000652761"/>
    </source>
</evidence>
<feature type="non-terminal residue" evidence="2">
    <location>
        <position position="71"/>
    </location>
</feature>
<dbReference type="AlphaFoldDB" id="A0A843W9X6"/>
<protein>
    <submittedName>
        <fullName evidence="2">Uncharacterized protein</fullName>
    </submittedName>
</protein>
<evidence type="ECO:0000313" key="2">
    <source>
        <dbReference type="EMBL" id="MQM01014.1"/>
    </source>
</evidence>
<dbReference type="EMBL" id="NMUH01002604">
    <property type="protein sequence ID" value="MQM01014.1"/>
    <property type="molecule type" value="Genomic_DNA"/>
</dbReference>